<accession>A0AA47EK53</accession>
<dbReference type="EMBL" id="CP086239">
    <property type="protein sequence ID" value="WAG61707.1"/>
    <property type="molecule type" value="Genomic_DNA"/>
</dbReference>
<reference evidence="2" key="1">
    <citation type="submission" date="2021-11" db="EMBL/GenBank/DDBJ databases">
        <title>Clostridia strains as spoilage organisms.</title>
        <authorList>
            <person name="Wambui J."/>
            <person name="Stevens M.J.A."/>
            <person name="Stephan R."/>
        </authorList>
    </citation>
    <scope>NUCLEOTIDE SEQUENCE</scope>
    <source>
        <strain evidence="2">CF009</strain>
    </source>
</reference>
<feature type="domain" description="PRC-barrel" evidence="1">
    <location>
        <begin position="2"/>
        <end position="64"/>
    </location>
</feature>
<dbReference type="InterPro" id="IPR027275">
    <property type="entry name" value="PRC-brl_dom"/>
</dbReference>
<dbReference type="RefSeq" id="WP_216121537.1">
    <property type="nucleotide sequence ID" value="NZ_CP086239.1"/>
</dbReference>
<evidence type="ECO:0000313" key="3">
    <source>
        <dbReference type="Proteomes" id="UP001164733"/>
    </source>
</evidence>
<organism evidence="2 3">
    <name type="scientific">Clostridium estertheticum</name>
    <dbReference type="NCBI Taxonomy" id="238834"/>
    <lineage>
        <taxon>Bacteria</taxon>
        <taxon>Bacillati</taxon>
        <taxon>Bacillota</taxon>
        <taxon>Clostridia</taxon>
        <taxon>Eubacteriales</taxon>
        <taxon>Clostridiaceae</taxon>
        <taxon>Clostridium</taxon>
    </lineage>
</organism>
<gene>
    <name evidence="2" type="ORF">LL038_05535</name>
</gene>
<sequence length="169" mass="19494">MFKSKDFIFMNVVSVDGKKIGFIKDLLIDFNKGKVIGFLISPYNFFQKNLSVLKEDIIYFNKDMVVKKVEKSTHLCLHSFISMDVIDICRNVLGMVEDITFTGNNFIIKGVIVSSGFITNLLRGKRIILINELILGEENILYIPNHDQYCFKSMPHNFFVQGKLNEKNQ</sequence>
<protein>
    <submittedName>
        <fullName evidence="2">PRC-barrel domain-containing protein</fullName>
    </submittedName>
</protein>
<evidence type="ECO:0000313" key="2">
    <source>
        <dbReference type="EMBL" id="WAG61707.1"/>
    </source>
</evidence>
<dbReference type="AlphaFoldDB" id="A0AA47EK53"/>
<dbReference type="Proteomes" id="UP001164733">
    <property type="component" value="Chromosome"/>
</dbReference>
<dbReference type="Pfam" id="PF05239">
    <property type="entry name" value="PRC"/>
    <property type="match status" value="1"/>
</dbReference>
<proteinExistence type="predicted"/>
<name>A0AA47EK53_9CLOT</name>
<evidence type="ECO:0000259" key="1">
    <source>
        <dbReference type="Pfam" id="PF05239"/>
    </source>
</evidence>